<dbReference type="InterPro" id="IPR058575">
    <property type="entry name" value="NTP_transf_8_dom"/>
</dbReference>
<keyword evidence="3" id="KW-1185">Reference proteome</keyword>
<dbReference type="AlphaFoldDB" id="A0A6N8JMZ1"/>
<name>A0A6N8JMZ1_9ACTN</name>
<accession>A0A6N8JMZ1</accession>
<sequence length="270" mass="30429">MSISADRVLEECIQAIRPYLDQLVVAGGWVPYLYVKLYEGAATHEPLLTVDFDAVIARHAFVEHSITLDKTILSAGFNYDFASLDIPPVVKYVKNLEENQQAEIEFLTEAGAAKRPVEVIGSINAQALQYIDVLLDEPWSFPLEDYALTGSGCLKVPRPSQYVLHKILVAPRRKGVRKTAKDLYYAFYVLDAFPAWRAEILDQLSHLSRQKNAQAAATYLATMFADIDSPGVEHVVSQRPQTAYATMTDDQFRQYCMHRMSELRSALLRP</sequence>
<dbReference type="RefSeq" id="WP_160344604.1">
    <property type="nucleotide sequence ID" value="NZ_WSRR01000002.1"/>
</dbReference>
<evidence type="ECO:0000313" key="2">
    <source>
        <dbReference type="EMBL" id="MVX60200.1"/>
    </source>
</evidence>
<feature type="domain" description="Nucleotidyltransferase-like" evidence="1">
    <location>
        <begin position="21"/>
        <end position="199"/>
    </location>
</feature>
<dbReference type="EMBL" id="WSRR01000002">
    <property type="protein sequence ID" value="MVX60200.1"/>
    <property type="molecule type" value="Genomic_DNA"/>
</dbReference>
<reference evidence="2 3" key="1">
    <citation type="submission" date="2019-12" db="EMBL/GenBank/DDBJ databases">
        <title>Microbes associate with the intestines of laboratory mice.</title>
        <authorList>
            <person name="Navarre W."/>
            <person name="Wong E."/>
        </authorList>
    </citation>
    <scope>NUCLEOTIDE SEQUENCE [LARGE SCALE GENOMIC DNA]</scope>
    <source>
        <strain evidence="2 3">NM66_B29</strain>
    </source>
</reference>
<proteinExistence type="predicted"/>
<dbReference type="Proteomes" id="UP000463388">
    <property type="component" value="Unassembled WGS sequence"/>
</dbReference>
<dbReference type="OrthoDB" id="5469612at2"/>
<evidence type="ECO:0000313" key="3">
    <source>
        <dbReference type="Proteomes" id="UP000463388"/>
    </source>
</evidence>
<evidence type="ECO:0000259" key="1">
    <source>
        <dbReference type="Pfam" id="PF12281"/>
    </source>
</evidence>
<dbReference type="Pfam" id="PF12281">
    <property type="entry name" value="NTP_transf_8"/>
    <property type="match status" value="1"/>
</dbReference>
<organism evidence="2 3">
    <name type="scientific">Adlercreutzia mucosicola</name>
    <dbReference type="NCBI Taxonomy" id="580026"/>
    <lineage>
        <taxon>Bacteria</taxon>
        <taxon>Bacillati</taxon>
        <taxon>Actinomycetota</taxon>
        <taxon>Coriobacteriia</taxon>
        <taxon>Eggerthellales</taxon>
        <taxon>Eggerthellaceae</taxon>
        <taxon>Adlercreutzia</taxon>
    </lineage>
</organism>
<comment type="caution">
    <text evidence="2">The sequence shown here is derived from an EMBL/GenBank/DDBJ whole genome shotgun (WGS) entry which is preliminary data.</text>
</comment>
<gene>
    <name evidence="2" type="ORF">GKZ27_01755</name>
</gene>
<protein>
    <recommendedName>
        <fullName evidence="1">Nucleotidyltransferase-like domain-containing protein</fullName>
    </recommendedName>
</protein>